<accession>A0ACC0D2R5</accession>
<keyword evidence="2" id="KW-1185">Reference proteome</keyword>
<comment type="caution">
    <text evidence="1">The sequence shown here is derived from an EMBL/GenBank/DDBJ whole genome shotgun (WGS) entry which is preliminary data.</text>
</comment>
<dbReference type="Proteomes" id="UP001497680">
    <property type="component" value="Unassembled WGS sequence"/>
</dbReference>
<dbReference type="EMBL" id="MU394311">
    <property type="protein sequence ID" value="KAI6086928.1"/>
    <property type="molecule type" value="Genomic_DNA"/>
</dbReference>
<gene>
    <name evidence="1" type="ORF">F4821DRAFT_120219</name>
</gene>
<name>A0ACC0D2R5_9PEZI</name>
<evidence type="ECO:0000313" key="1">
    <source>
        <dbReference type="EMBL" id="KAI6086928.1"/>
    </source>
</evidence>
<organism evidence="1 2">
    <name type="scientific">Hypoxylon rubiginosum</name>
    <dbReference type="NCBI Taxonomy" id="110542"/>
    <lineage>
        <taxon>Eukaryota</taxon>
        <taxon>Fungi</taxon>
        <taxon>Dikarya</taxon>
        <taxon>Ascomycota</taxon>
        <taxon>Pezizomycotina</taxon>
        <taxon>Sordariomycetes</taxon>
        <taxon>Xylariomycetidae</taxon>
        <taxon>Xylariales</taxon>
        <taxon>Hypoxylaceae</taxon>
        <taxon>Hypoxylon</taxon>
    </lineage>
</organism>
<proteinExistence type="predicted"/>
<protein>
    <submittedName>
        <fullName evidence="1">Uncharacterized protein</fullName>
    </submittedName>
</protein>
<sequence>MDNLNSLSNMGESWQRNTSLSDYSNGFSQAAFNSNSTFGVINQFKFLAAKSIRTSTIILAAFNIVSAFATAAGIYYDCYATAKRSNPGGKGKVNLLRCVHGPETYPFVLSLGITVQGIIFAVSQSFGLNGLFIPGCSLISQFMWPAIFIVPYIQLVFGLEITLRALRSRPFPARGKWTTVICLVIVKVLLVATGLVGLFIRPPSFCFASLFWFVAKWAEGGFVLLLTVAVILALCSFIIFVRLTRYSTIETSERVSASRTVYYLALAVVTNALIVPFFASLTFSSTMDDNGEPGLTLSMISTVVANVTGLMTGGLHLFLRSNTIGTIAPKDKLAEYERQQAKYQKGSSKGMDFNGHMLQPVSGPESFPKSESRENLMDEKDDVELGNSPPPTPRDPNPLRSNAVYDAPDLPQAPEPAQVAFAISPNTHGRKPSASYTLFPSKNQTNTASVALLPSTAYNPNPQSNLTATNFPFNNDYSDTLRPPQTAWGRHRRDSSMASSATVQIGLRLSNIADIGPMRKPSSDSERVYDLDCPQNENIGIAYRPSPLAITSPLKAEPTRAPFRPRDSMAKYVRQEPPKPEEEKKDCTLSPTVYNPNSPTKTKTPSPRGVGFNVPRRANTSPVQGAETPAPSPPRGRGNSSGAADNRSDWI</sequence>
<reference evidence="1 2" key="1">
    <citation type="journal article" date="2022" name="New Phytol.">
        <title>Ecological generalism drives hyperdiversity of secondary metabolite gene clusters in xylarialean endophytes.</title>
        <authorList>
            <person name="Franco M.E.E."/>
            <person name="Wisecaver J.H."/>
            <person name="Arnold A.E."/>
            <person name="Ju Y.M."/>
            <person name="Slot J.C."/>
            <person name="Ahrendt S."/>
            <person name="Moore L.P."/>
            <person name="Eastman K.E."/>
            <person name="Scott K."/>
            <person name="Konkel Z."/>
            <person name="Mondo S.J."/>
            <person name="Kuo A."/>
            <person name="Hayes R.D."/>
            <person name="Haridas S."/>
            <person name="Andreopoulos B."/>
            <person name="Riley R."/>
            <person name="LaButti K."/>
            <person name="Pangilinan J."/>
            <person name="Lipzen A."/>
            <person name="Amirebrahimi M."/>
            <person name="Yan J."/>
            <person name="Adam C."/>
            <person name="Keymanesh K."/>
            <person name="Ng V."/>
            <person name="Louie K."/>
            <person name="Northen T."/>
            <person name="Drula E."/>
            <person name="Henrissat B."/>
            <person name="Hsieh H.M."/>
            <person name="Youens-Clark K."/>
            <person name="Lutzoni F."/>
            <person name="Miadlikowska J."/>
            <person name="Eastwood D.C."/>
            <person name="Hamelin R.C."/>
            <person name="Grigoriev I.V."/>
            <person name="U'Ren J.M."/>
        </authorList>
    </citation>
    <scope>NUCLEOTIDE SEQUENCE [LARGE SCALE GENOMIC DNA]</scope>
    <source>
        <strain evidence="1 2">ER1909</strain>
    </source>
</reference>
<evidence type="ECO:0000313" key="2">
    <source>
        <dbReference type="Proteomes" id="UP001497680"/>
    </source>
</evidence>